<dbReference type="KEGG" id="tmn:UCRPA7_4308"/>
<dbReference type="InterPro" id="IPR001100">
    <property type="entry name" value="Pyr_nuc-diS_OxRdtase"/>
</dbReference>
<evidence type="ECO:0000256" key="4">
    <source>
        <dbReference type="ARBA" id="ARBA00023002"/>
    </source>
</evidence>
<dbReference type="PIRSF" id="PIRSF000350">
    <property type="entry name" value="Mercury_reductase_MerA"/>
    <property type="match status" value="1"/>
</dbReference>
<name>R8BLG8_PHAM7</name>
<gene>
    <name evidence="10" type="ORF">UCRPA7_4308</name>
</gene>
<dbReference type="GO" id="GO:0050660">
    <property type="term" value="F:flavin adenine dinucleotide binding"/>
    <property type="evidence" value="ECO:0007669"/>
    <property type="project" value="TreeGrafter"/>
</dbReference>
<feature type="binding site" evidence="6">
    <location>
        <position position="318"/>
    </location>
    <ligand>
        <name>FAD</name>
        <dbReference type="ChEBI" id="CHEBI:57692"/>
    </ligand>
</feature>
<feature type="disulfide bond" description="Redox-active" evidence="7">
    <location>
        <begin position="45"/>
        <end position="50"/>
    </location>
</feature>
<dbReference type="GO" id="GO:0005759">
    <property type="term" value="C:mitochondrial matrix"/>
    <property type="evidence" value="ECO:0007669"/>
    <property type="project" value="UniProtKB-ARBA"/>
</dbReference>
<evidence type="ECO:0000259" key="9">
    <source>
        <dbReference type="Pfam" id="PF07992"/>
    </source>
</evidence>
<dbReference type="Gene3D" id="3.50.50.60">
    <property type="entry name" value="FAD/NAD(P)-binding domain"/>
    <property type="match status" value="2"/>
</dbReference>
<keyword evidence="2" id="KW-0285">Flavoprotein</keyword>
<dbReference type="InterPro" id="IPR023753">
    <property type="entry name" value="FAD/NAD-binding_dom"/>
</dbReference>
<evidence type="ECO:0000256" key="6">
    <source>
        <dbReference type="PIRSR" id="PIRSR000350-3"/>
    </source>
</evidence>
<feature type="binding site" evidence="6">
    <location>
        <position position="54"/>
    </location>
    <ligand>
        <name>FAD</name>
        <dbReference type="ChEBI" id="CHEBI:57692"/>
    </ligand>
</feature>
<dbReference type="PANTHER" id="PTHR43014">
    <property type="entry name" value="MERCURIC REDUCTASE"/>
    <property type="match status" value="1"/>
</dbReference>
<dbReference type="PANTHER" id="PTHR43014:SF2">
    <property type="entry name" value="MERCURIC REDUCTASE"/>
    <property type="match status" value="1"/>
</dbReference>
<dbReference type="PRINTS" id="PR00411">
    <property type="entry name" value="PNDRDTASEI"/>
</dbReference>
<dbReference type="PRINTS" id="PR00368">
    <property type="entry name" value="FADPNR"/>
</dbReference>
<dbReference type="InterPro" id="IPR004099">
    <property type="entry name" value="Pyr_nucl-diS_OxRdtase_dimer"/>
</dbReference>
<protein>
    <submittedName>
        <fullName evidence="10">Putative dihydrolipoyl dehydrogenase protein</fullName>
    </submittedName>
</protein>
<dbReference type="Pfam" id="PF07992">
    <property type="entry name" value="Pyr_redox_2"/>
    <property type="match status" value="1"/>
</dbReference>
<keyword evidence="3 6" id="KW-0274">FAD</keyword>
<evidence type="ECO:0000313" key="10">
    <source>
        <dbReference type="EMBL" id="EOO00199.1"/>
    </source>
</evidence>
<keyword evidence="6" id="KW-0547">Nucleotide-binding</keyword>
<feature type="binding site" evidence="6">
    <location>
        <begin position="147"/>
        <end position="149"/>
    </location>
    <ligand>
        <name>FAD</name>
        <dbReference type="ChEBI" id="CHEBI:57692"/>
    </ligand>
</feature>
<dbReference type="SUPFAM" id="SSF55424">
    <property type="entry name" value="FAD/NAD-linked reductases, dimerisation (C-terminal) domain"/>
    <property type="match status" value="1"/>
</dbReference>
<keyword evidence="4" id="KW-0560">Oxidoreductase</keyword>
<keyword evidence="11" id="KW-1185">Reference proteome</keyword>
<reference evidence="11" key="1">
    <citation type="journal article" date="2013" name="Genome Announc.">
        <title>Draft genome sequence of the ascomycete Phaeoacremonium aleophilum strain UCR-PA7, a causal agent of the esca disease complex in grapevines.</title>
        <authorList>
            <person name="Blanco-Ulate B."/>
            <person name="Rolshausen P."/>
            <person name="Cantu D."/>
        </authorList>
    </citation>
    <scope>NUCLEOTIDE SEQUENCE [LARGE SCALE GENOMIC DNA]</scope>
    <source>
        <strain evidence="11">UCR-PA7</strain>
    </source>
</reference>
<dbReference type="eggNOG" id="KOG1335">
    <property type="taxonomic scope" value="Eukaryota"/>
</dbReference>
<feature type="active site" description="Proton acceptor" evidence="5">
    <location>
        <position position="452"/>
    </location>
</feature>
<organism evidence="10 11">
    <name type="scientific">Phaeoacremonium minimum (strain UCR-PA7)</name>
    <name type="common">Esca disease fungus</name>
    <name type="synonym">Togninia minima</name>
    <dbReference type="NCBI Taxonomy" id="1286976"/>
    <lineage>
        <taxon>Eukaryota</taxon>
        <taxon>Fungi</taxon>
        <taxon>Dikarya</taxon>
        <taxon>Ascomycota</taxon>
        <taxon>Pezizomycotina</taxon>
        <taxon>Sordariomycetes</taxon>
        <taxon>Sordariomycetidae</taxon>
        <taxon>Togniniales</taxon>
        <taxon>Togniniaceae</taxon>
        <taxon>Phaeoacremonium</taxon>
    </lineage>
</organism>
<dbReference type="EMBL" id="KB933101">
    <property type="protein sequence ID" value="EOO00199.1"/>
    <property type="molecule type" value="Genomic_DNA"/>
</dbReference>
<accession>R8BLG8</accession>
<feature type="binding site" evidence="6">
    <location>
        <begin position="185"/>
        <end position="192"/>
    </location>
    <ligand>
        <name>NAD(+)</name>
        <dbReference type="ChEBI" id="CHEBI:57540"/>
    </ligand>
</feature>
<feature type="binding site" evidence="6">
    <location>
        <position position="208"/>
    </location>
    <ligand>
        <name>NAD(+)</name>
        <dbReference type="ChEBI" id="CHEBI:57540"/>
    </ligand>
</feature>
<evidence type="ECO:0000256" key="3">
    <source>
        <dbReference type="ARBA" id="ARBA00022827"/>
    </source>
</evidence>
<evidence type="ECO:0000256" key="5">
    <source>
        <dbReference type="PIRSR" id="PIRSR000350-2"/>
    </source>
</evidence>
<dbReference type="SUPFAM" id="SSF51905">
    <property type="entry name" value="FAD/NAD(P)-binding domain"/>
    <property type="match status" value="1"/>
</dbReference>
<sequence>MSAPEHFDYISIGSGEAGKYIAWNLSANQGKRCAVIERKWIGGSCPNIACLPSKNFLHSANVAHDLRSAQSYGLGAYVQSNNSLKVDLASVKRRKVEMVDGLVDMHLGKFRETGVELISGEGRFVGPKTIQIDVGRLLTADTIVINTGSRATIDSSIKGLVEAKPLTHIDILDSEQLPAHLVIIGGGYVALEFAQAFKRFGSEVTVLEHNEQILKNEDEDVVNALLGVLKEEGIRFITSARVTEVQGISGQGVQLSVELPQGELQHIKSSHLMVAAGRTPNTSGIGLEKIGVKLTAIGHVQVDEQLRTTADGVFAVGDCAGSPHFTHIGFDDFRIVYSYLIGTPKTKGTSGRQVPSTLFTSPELAHVGLHEHEAKAKGIKYRLAKLPMAAFLRTRTLGDTRGFAKALIEADGNGILGFTALGPSAGEMLPVVQLAMKLGVGYQEIAGLVITHPTMCEGLLGLFSMVQPRIH</sequence>
<evidence type="ECO:0000256" key="2">
    <source>
        <dbReference type="ARBA" id="ARBA00022630"/>
    </source>
</evidence>
<dbReference type="GeneID" id="19324746"/>
<dbReference type="AlphaFoldDB" id="R8BLG8"/>
<feature type="binding site" evidence="6">
    <location>
        <position position="122"/>
    </location>
    <ligand>
        <name>FAD</name>
        <dbReference type="ChEBI" id="CHEBI:57692"/>
    </ligand>
</feature>
<feature type="domain" description="FAD/NAD(P)-binding" evidence="9">
    <location>
        <begin position="8"/>
        <end position="328"/>
    </location>
</feature>
<comment type="similarity">
    <text evidence="1">Belongs to the class-I pyridine nucleotide-disulfide oxidoreductase family.</text>
</comment>
<dbReference type="GO" id="GO:0003955">
    <property type="term" value="F:NAD(P)H dehydrogenase (quinone) activity"/>
    <property type="evidence" value="ECO:0007669"/>
    <property type="project" value="TreeGrafter"/>
</dbReference>
<feature type="domain" description="Pyridine nucleotide-disulphide oxidoreductase dimerisation" evidence="8">
    <location>
        <begin position="354"/>
        <end position="458"/>
    </location>
</feature>
<dbReference type="RefSeq" id="XP_007915022.1">
    <property type="nucleotide sequence ID" value="XM_007916831.1"/>
</dbReference>
<keyword evidence="6" id="KW-0520">NAD</keyword>
<dbReference type="HOGENOM" id="CLU_016755_1_2_1"/>
<evidence type="ECO:0000256" key="1">
    <source>
        <dbReference type="ARBA" id="ARBA00007532"/>
    </source>
</evidence>
<evidence type="ECO:0000313" key="11">
    <source>
        <dbReference type="Proteomes" id="UP000014074"/>
    </source>
</evidence>
<dbReference type="InterPro" id="IPR016156">
    <property type="entry name" value="FAD/NAD-linked_Rdtase_dimer_sf"/>
</dbReference>
<dbReference type="OrthoDB" id="361797at2759"/>
<dbReference type="Proteomes" id="UP000014074">
    <property type="component" value="Unassembled WGS sequence"/>
</dbReference>
<comment type="cofactor">
    <cofactor evidence="6">
        <name>FAD</name>
        <dbReference type="ChEBI" id="CHEBI:57692"/>
    </cofactor>
    <text evidence="6">Binds 1 FAD per subunit.</text>
</comment>
<dbReference type="InterPro" id="IPR036188">
    <property type="entry name" value="FAD/NAD-bd_sf"/>
</dbReference>
<evidence type="ECO:0000256" key="7">
    <source>
        <dbReference type="PIRSR" id="PIRSR000350-4"/>
    </source>
</evidence>
<dbReference type="Pfam" id="PF02852">
    <property type="entry name" value="Pyr_redox_dim"/>
    <property type="match status" value="1"/>
</dbReference>
<proteinExistence type="inferred from homology"/>
<evidence type="ECO:0000259" key="8">
    <source>
        <dbReference type="Pfam" id="PF02852"/>
    </source>
</evidence>
<feature type="binding site" evidence="6">
    <location>
        <position position="277"/>
    </location>
    <ligand>
        <name>NAD(+)</name>
        <dbReference type="ChEBI" id="CHEBI:57540"/>
    </ligand>
</feature>
<dbReference type="FunFam" id="3.30.390.30:FF:000001">
    <property type="entry name" value="Dihydrolipoyl dehydrogenase"/>
    <property type="match status" value="1"/>
</dbReference>
<dbReference type="Gene3D" id="3.30.390.30">
    <property type="match status" value="1"/>
</dbReference>